<evidence type="ECO:0000256" key="6">
    <source>
        <dbReference type="ARBA" id="ARBA00023015"/>
    </source>
</evidence>
<dbReference type="EMBL" id="CAIIXF020000002">
    <property type="protein sequence ID" value="CAH1776372.1"/>
    <property type="molecule type" value="Genomic_DNA"/>
</dbReference>
<protein>
    <submittedName>
        <fullName evidence="9">Uncharacterized protein</fullName>
    </submittedName>
</protein>
<evidence type="ECO:0000256" key="4">
    <source>
        <dbReference type="ARBA" id="ARBA00022771"/>
    </source>
</evidence>
<dbReference type="PANTHER" id="PTHR46451">
    <property type="entry name" value="RAS-RESPONSIVE ELEMENT-BINDING PROTEIN 1"/>
    <property type="match status" value="1"/>
</dbReference>
<organism evidence="9 10">
    <name type="scientific">Owenia fusiformis</name>
    <name type="common">Polychaete worm</name>
    <dbReference type="NCBI Taxonomy" id="6347"/>
    <lineage>
        <taxon>Eukaryota</taxon>
        <taxon>Metazoa</taxon>
        <taxon>Spiralia</taxon>
        <taxon>Lophotrochozoa</taxon>
        <taxon>Annelida</taxon>
        <taxon>Polychaeta</taxon>
        <taxon>Sedentaria</taxon>
        <taxon>Canalipalpata</taxon>
        <taxon>Sabellida</taxon>
        <taxon>Oweniida</taxon>
        <taxon>Oweniidae</taxon>
        <taxon>Owenia</taxon>
    </lineage>
</organism>
<dbReference type="InterPro" id="IPR052795">
    <property type="entry name" value="RREB1"/>
</dbReference>
<dbReference type="OrthoDB" id="10046198at2759"/>
<evidence type="ECO:0000256" key="2">
    <source>
        <dbReference type="ARBA" id="ARBA00022723"/>
    </source>
</evidence>
<accession>A0A8J1XKA4</accession>
<dbReference type="Proteomes" id="UP000749559">
    <property type="component" value="Unassembled WGS sequence"/>
</dbReference>
<evidence type="ECO:0000256" key="1">
    <source>
        <dbReference type="ARBA" id="ARBA00004123"/>
    </source>
</evidence>
<keyword evidence="8" id="KW-0539">Nucleus</keyword>
<keyword evidence="2" id="KW-0479">Metal-binding</keyword>
<evidence type="ECO:0000256" key="5">
    <source>
        <dbReference type="ARBA" id="ARBA00022833"/>
    </source>
</evidence>
<keyword evidence="3" id="KW-0677">Repeat</keyword>
<evidence type="ECO:0000256" key="3">
    <source>
        <dbReference type="ARBA" id="ARBA00022737"/>
    </source>
</evidence>
<keyword evidence="5" id="KW-0862">Zinc</keyword>
<feature type="non-terminal residue" evidence="9">
    <location>
        <position position="1"/>
    </location>
</feature>
<dbReference type="InterPro" id="IPR013087">
    <property type="entry name" value="Znf_C2H2_type"/>
</dbReference>
<keyword evidence="10" id="KW-1185">Reference proteome</keyword>
<dbReference type="PANTHER" id="PTHR46451:SF1">
    <property type="entry name" value="RAS-RESPONSIVE ELEMENT-BINDING PROTEIN 1"/>
    <property type="match status" value="1"/>
</dbReference>
<dbReference type="FunFam" id="3.30.160.60:FF:001289">
    <property type="entry name" value="Zinc finger protein 574"/>
    <property type="match status" value="1"/>
</dbReference>
<dbReference type="Pfam" id="PF13894">
    <property type="entry name" value="zf-C2H2_4"/>
    <property type="match status" value="1"/>
</dbReference>
<dbReference type="Pfam" id="PF00096">
    <property type="entry name" value="zf-C2H2"/>
    <property type="match status" value="1"/>
</dbReference>
<dbReference type="SMART" id="SM00355">
    <property type="entry name" value="ZnF_C2H2"/>
    <property type="match status" value="2"/>
</dbReference>
<comment type="subcellular location">
    <subcellularLocation>
        <location evidence="1">Nucleus</location>
    </subcellularLocation>
</comment>
<dbReference type="GO" id="GO:0032502">
    <property type="term" value="P:developmental process"/>
    <property type="evidence" value="ECO:0007669"/>
    <property type="project" value="UniProtKB-ARBA"/>
</dbReference>
<dbReference type="PROSITE" id="PS50157">
    <property type="entry name" value="ZINC_FINGER_C2H2_2"/>
    <property type="match status" value="2"/>
</dbReference>
<keyword evidence="7" id="KW-0804">Transcription</keyword>
<evidence type="ECO:0000313" key="9">
    <source>
        <dbReference type="EMBL" id="CAH1776372.1"/>
    </source>
</evidence>
<dbReference type="GO" id="GO:0000978">
    <property type="term" value="F:RNA polymerase II cis-regulatory region sequence-specific DNA binding"/>
    <property type="evidence" value="ECO:0007669"/>
    <property type="project" value="TreeGrafter"/>
</dbReference>
<keyword evidence="6" id="KW-0805">Transcription regulation</keyword>
<dbReference type="GO" id="GO:0008270">
    <property type="term" value="F:zinc ion binding"/>
    <property type="evidence" value="ECO:0007669"/>
    <property type="project" value="UniProtKB-KW"/>
</dbReference>
<dbReference type="AlphaFoldDB" id="A0A8J1XKA4"/>
<comment type="caution">
    <text evidence="9">The sequence shown here is derived from an EMBL/GenBank/DDBJ whole genome shotgun (WGS) entry which is preliminary data.</text>
</comment>
<keyword evidence="4" id="KW-0863">Zinc-finger</keyword>
<proteinExistence type="predicted"/>
<dbReference type="Gene3D" id="3.30.160.60">
    <property type="entry name" value="Classic Zinc Finger"/>
    <property type="match status" value="2"/>
</dbReference>
<evidence type="ECO:0000256" key="8">
    <source>
        <dbReference type="ARBA" id="ARBA00023242"/>
    </source>
</evidence>
<dbReference type="FunFam" id="3.30.160.60:FF:000202">
    <property type="entry name" value="Zinc finger protein 574"/>
    <property type="match status" value="1"/>
</dbReference>
<gene>
    <name evidence="9" type="ORF">OFUS_LOCUS3551</name>
</gene>
<dbReference type="SUPFAM" id="SSF57667">
    <property type="entry name" value="beta-beta-alpha zinc fingers"/>
    <property type="match status" value="1"/>
</dbReference>
<evidence type="ECO:0000313" key="10">
    <source>
        <dbReference type="Proteomes" id="UP000749559"/>
    </source>
</evidence>
<evidence type="ECO:0000256" key="7">
    <source>
        <dbReference type="ARBA" id="ARBA00023163"/>
    </source>
</evidence>
<dbReference type="GO" id="GO:0005634">
    <property type="term" value="C:nucleus"/>
    <property type="evidence" value="ECO:0007669"/>
    <property type="project" value="UniProtKB-SubCell"/>
</dbReference>
<reference evidence="9" key="1">
    <citation type="submission" date="2022-03" db="EMBL/GenBank/DDBJ databases">
        <authorList>
            <person name="Martin C."/>
        </authorList>
    </citation>
    <scope>NUCLEOTIDE SEQUENCE</scope>
</reference>
<dbReference type="PROSITE" id="PS00028">
    <property type="entry name" value="ZINC_FINGER_C2H2_1"/>
    <property type="match status" value="2"/>
</dbReference>
<name>A0A8J1XKA4_OWEFU</name>
<dbReference type="InterPro" id="IPR036236">
    <property type="entry name" value="Znf_C2H2_sf"/>
</dbReference>
<dbReference type="GO" id="GO:0001228">
    <property type="term" value="F:DNA-binding transcription activator activity, RNA polymerase II-specific"/>
    <property type="evidence" value="ECO:0007669"/>
    <property type="project" value="TreeGrafter"/>
</dbReference>
<sequence length="111" mass="13241">NIDTKLLFKPIIILYSDFSGQNWAQWNVQKVNPSQALNNTSNKQMEYSERKFQCNLCLKRFKQNNHLRYHMNIHSGEKPFRCSVCNEGFNAPYGLKRHEKKHKQAENIYHI</sequence>